<protein>
    <submittedName>
        <fullName evidence="10">Ion_trans domain-containing protein</fullName>
    </submittedName>
</protein>
<evidence type="ECO:0000259" key="7">
    <source>
        <dbReference type="Pfam" id="PF00520"/>
    </source>
</evidence>
<dbReference type="WBParaSite" id="TCNE_0001766201-mRNA-1">
    <property type="protein sequence ID" value="TCNE_0001766201-mRNA-1"/>
    <property type="gene ID" value="TCNE_0001766201"/>
</dbReference>
<dbReference type="GO" id="GO:0005886">
    <property type="term" value="C:plasma membrane"/>
    <property type="evidence" value="ECO:0007669"/>
    <property type="project" value="TreeGrafter"/>
</dbReference>
<keyword evidence="3" id="KW-0677">Repeat</keyword>
<organism evidence="9 10">
    <name type="scientific">Toxocara canis</name>
    <name type="common">Canine roundworm</name>
    <dbReference type="NCBI Taxonomy" id="6265"/>
    <lineage>
        <taxon>Eukaryota</taxon>
        <taxon>Metazoa</taxon>
        <taxon>Ecdysozoa</taxon>
        <taxon>Nematoda</taxon>
        <taxon>Chromadorea</taxon>
        <taxon>Rhabditida</taxon>
        <taxon>Spirurina</taxon>
        <taxon>Ascaridomorpha</taxon>
        <taxon>Ascaridoidea</taxon>
        <taxon>Toxocaridae</taxon>
        <taxon>Toxocara</taxon>
    </lineage>
</organism>
<evidence type="ECO:0000313" key="9">
    <source>
        <dbReference type="Proteomes" id="UP000050794"/>
    </source>
</evidence>
<dbReference type="InterPro" id="IPR005821">
    <property type="entry name" value="Ion_trans_dom"/>
</dbReference>
<dbReference type="GO" id="GO:0005262">
    <property type="term" value="F:calcium channel activity"/>
    <property type="evidence" value="ECO:0007669"/>
    <property type="project" value="TreeGrafter"/>
</dbReference>
<dbReference type="GO" id="GO:0098703">
    <property type="term" value="P:calcium ion import across plasma membrane"/>
    <property type="evidence" value="ECO:0007669"/>
    <property type="project" value="TreeGrafter"/>
</dbReference>
<feature type="transmembrane region" description="Helical" evidence="6">
    <location>
        <begin position="12"/>
        <end position="40"/>
    </location>
</feature>
<dbReference type="EMBL" id="UYWY01024657">
    <property type="protein sequence ID" value="VDM48982.1"/>
    <property type="molecule type" value="Genomic_DNA"/>
</dbReference>
<keyword evidence="4 6" id="KW-1133">Transmembrane helix</keyword>
<evidence type="ECO:0000313" key="10">
    <source>
        <dbReference type="WBParaSite" id="TCNE_0001766201-mRNA-1"/>
    </source>
</evidence>
<keyword evidence="9" id="KW-1185">Reference proteome</keyword>
<keyword evidence="5 6" id="KW-0472">Membrane</keyword>
<comment type="subcellular location">
    <subcellularLocation>
        <location evidence="1">Membrane</location>
        <topology evidence="1">Multi-pass membrane protein</topology>
    </subcellularLocation>
</comment>
<evidence type="ECO:0000313" key="8">
    <source>
        <dbReference type="EMBL" id="VDM48982.1"/>
    </source>
</evidence>
<evidence type="ECO:0000256" key="6">
    <source>
        <dbReference type="SAM" id="Phobius"/>
    </source>
</evidence>
<dbReference type="Pfam" id="PF00520">
    <property type="entry name" value="Ion_trans"/>
    <property type="match status" value="1"/>
</dbReference>
<proteinExistence type="predicted"/>
<sequence length="236" mass="27507">MISLQKAFPAKIAYKCSFIFVLATLPIRLFCGMGTIALFLEDVLAVLTVLCVTAHFLFFARHFFGFYVVFLSCNREKMLVNGTLPTTRIQSTRYMKGVSAYFDMSSPAEAAIRLFIMALGEYTVFYRQINDCADPFMRVIGKMLFILYQLLVSLLMINLLIAMLTRTFDQISRSQKEWKRQWAQVILMVELSMKPQDRLIALRNYTRPIQTDKFRRSFIVTRRMEVRLVHSLPFDI</sequence>
<evidence type="ECO:0000256" key="4">
    <source>
        <dbReference type="ARBA" id="ARBA00022989"/>
    </source>
</evidence>
<dbReference type="PANTHER" id="PTHR10582">
    <property type="entry name" value="TRANSIENT RECEPTOR POTENTIAL ION CHANNEL PROTEIN"/>
    <property type="match status" value="1"/>
</dbReference>
<evidence type="ECO:0000256" key="5">
    <source>
        <dbReference type="ARBA" id="ARBA00023136"/>
    </source>
</evidence>
<feature type="domain" description="Ion transport" evidence="7">
    <location>
        <begin position="32"/>
        <end position="175"/>
    </location>
</feature>
<keyword evidence="2 6" id="KW-0812">Transmembrane</keyword>
<evidence type="ECO:0000256" key="2">
    <source>
        <dbReference type="ARBA" id="ARBA00022692"/>
    </source>
</evidence>
<dbReference type="PANTHER" id="PTHR10582:SF28">
    <property type="entry name" value="NANCHUNG, ISOFORM B"/>
    <property type="match status" value="1"/>
</dbReference>
<reference evidence="8 9" key="2">
    <citation type="submission" date="2018-11" db="EMBL/GenBank/DDBJ databases">
        <authorList>
            <consortium name="Pathogen Informatics"/>
        </authorList>
    </citation>
    <scope>NUCLEOTIDE SEQUENCE [LARGE SCALE GENOMIC DNA]</scope>
</reference>
<reference evidence="10" key="1">
    <citation type="submission" date="2016-06" db="UniProtKB">
        <authorList>
            <consortium name="WormBaseParasite"/>
        </authorList>
    </citation>
    <scope>IDENTIFICATION</scope>
</reference>
<feature type="transmembrane region" description="Helical" evidence="6">
    <location>
        <begin position="145"/>
        <end position="164"/>
    </location>
</feature>
<feature type="transmembrane region" description="Helical" evidence="6">
    <location>
        <begin position="46"/>
        <end position="70"/>
    </location>
</feature>
<dbReference type="InterPro" id="IPR024862">
    <property type="entry name" value="TRPV"/>
</dbReference>
<evidence type="ECO:0000256" key="3">
    <source>
        <dbReference type="ARBA" id="ARBA00022737"/>
    </source>
</evidence>
<dbReference type="Proteomes" id="UP000050794">
    <property type="component" value="Unassembled WGS sequence"/>
</dbReference>
<accession>A0A183VA91</accession>
<evidence type="ECO:0000256" key="1">
    <source>
        <dbReference type="ARBA" id="ARBA00004141"/>
    </source>
</evidence>
<name>A0A183VA91_TOXCA</name>
<dbReference type="AlphaFoldDB" id="A0A183VA91"/>
<gene>
    <name evidence="8" type="ORF">TCNE_LOCUS17661</name>
</gene>